<feature type="domain" description="Glucose-6-phosphate dehydrogenase assembly protein OpcA N-terminal" evidence="2">
    <location>
        <begin position="51"/>
        <end position="159"/>
    </location>
</feature>
<accession>A0A938YAS9</accession>
<feature type="domain" description="Glucose-6-phosphate dehydrogenase assembly protein OpcA C-terminal" evidence="3">
    <location>
        <begin position="165"/>
        <end position="297"/>
    </location>
</feature>
<dbReference type="InterPro" id="IPR004555">
    <property type="entry name" value="G6PDH_assembly_OpcA"/>
</dbReference>
<dbReference type="RefSeq" id="WP_205259178.1">
    <property type="nucleotide sequence ID" value="NZ_JAERWK010000004.1"/>
</dbReference>
<evidence type="ECO:0000256" key="1">
    <source>
        <dbReference type="SAM" id="MobiDB-lite"/>
    </source>
</evidence>
<dbReference type="InterPro" id="IPR046802">
    <property type="entry name" value="OpcA_G6PD_C"/>
</dbReference>
<feature type="compositionally biased region" description="Basic residues" evidence="1">
    <location>
        <begin position="362"/>
        <end position="371"/>
    </location>
</feature>
<evidence type="ECO:0000313" key="4">
    <source>
        <dbReference type="EMBL" id="MBM9466213.1"/>
    </source>
</evidence>
<reference evidence="4" key="1">
    <citation type="submission" date="2021-01" db="EMBL/GenBank/DDBJ databases">
        <title>YIM 132084 draft genome.</title>
        <authorList>
            <person name="An D."/>
        </authorList>
    </citation>
    <scope>NUCLEOTIDE SEQUENCE</scope>
    <source>
        <strain evidence="4">YIM 132084</strain>
    </source>
</reference>
<dbReference type="InterPro" id="IPR046801">
    <property type="entry name" value="OpcA_G6PD_N"/>
</dbReference>
<organism evidence="4 5">
    <name type="scientific">Nakamurella leprariae</name>
    <dbReference type="NCBI Taxonomy" id="2803911"/>
    <lineage>
        <taxon>Bacteria</taxon>
        <taxon>Bacillati</taxon>
        <taxon>Actinomycetota</taxon>
        <taxon>Actinomycetes</taxon>
        <taxon>Nakamurellales</taxon>
        <taxon>Nakamurellaceae</taxon>
        <taxon>Nakamurella</taxon>
    </lineage>
</organism>
<keyword evidence="5" id="KW-1185">Reference proteome</keyword>
<dbReference type="PANTHER" id="PTHR38658:SF1">
    <property type="entry name" value="OXPP CYCLE PROTEIN OPCA-RELATED"/>
    <property type="match status" value="1"/>
</dbReference>
<evidence type="ECO:0000259" key="3">
    <source>
        <dbReference type="Pfam" id="PF20171"/>
    </source>
</evidence>
<name>A0A938YAS9_9ACTN</name>
<dbReference type="EMBL" id="JAERWK010000004">
    <property type="protein sequence ID" value="MBM9466213.1"/>
    <property type="molecule type" value="Genomic_DNA"/>
</dbReference>
<dbReference type="Proteomes" id="UP000663792">
    <property type="component" value="Unassembled WGS sequence"/>
</dbReference>
<protein>
    <submittedName>
        <fullName evidence="4">Glucose-6-phosphate dehydrogenase assembly protein OpcA</fullName>
    </submittedName>
</protein>
<dbReference type="PANTHER" id="PTHR38658">
    <property type="entry name" value="OXPP CYCLE PROTEIN OPCA-RELATED"/>
    <property type="match status" value="1"/>
</dbReference>
<comment type="caution">
    <text evidence="4">The sequence shown here is derived from an EMBL/GenBank/DDBJ whole genome shotgun (WGS) entry which is preliminary data.</text>
</comment>
<dbReference type="Pfam" id="PF20171">
    <property type="entry name" value="OpcA_G6PD_C"/>
    <property type="match status" value="1"/>
</dbReference>
<sequence>MIIDLPSTTSSKINKAMVDLREKGGTVTLGRVLTLVIVTEEGSAEDPIEAANGASFEHPCRVIVVARGSKRGAPRMDAQIRVGGDAGASEVVVLRLYGALVDHGASIVVPLLLADAPVVAWWSGAAPAVPADDPIGALATRRITDSAGTRRTAGALADRLSGYRPGDTDLTWTRLTTWRGLLAAALDQPPHGKVTSVEVAGASDSVSTDLLAAWLALQLRCPVRRIKAGRTGSGVHTVTLSRREGSIRLHRPDARTATLSVTEQPDREVALPRRSLRDCIAEELRRLEPDDVYAEVLCRGVALVAKYADAPESTGRAHSAASDATPAPSGGRTKAPRRSRTAVPTVRDAPAAPVADATVPARRARSPRTRP</sequence>
<gene>
    <name evidence="4" type="ORF">JL106_02815</name>
</gene>
<evidence type="ECO:0000313" key="5">
    <source>
        <dbReference type="Proteomes" id="UP000663792"/>
    </source>
</evidence>
<dbReference type="AlphaFoldDB" id="A0A938YAS9"/>
<feature type="region of interest" description="Disordered" evidence="1">
    <location>
        <begin position="311"/>
        <end position="371"/>
    </location>
</feature>
<dbReference type="Pfam" id="PF10128">
    <property type="entry name" value="OpcA_G6PD_assem"/>
    <property type="match status" value="1"/>
</dbReference>
<evidence type="ECO:0000259" key="2">
    <source>
        <dbReference type="Pfam" id="PF10128"/>
    </source>
</evidence>
<feature type="compositionally biased region" description="Low complexity" evidence="1">
    <location>
        <begin position="341"/>
        <end position="361"/>
    </location>
</feature>
<proteinExistence type="predicted"/>